<dbReference type="Pfam" id="PF05402">
    <property type="entry name" value="PqqD"/>
    <property type="match status" value="1"/>
</dbReference>
<dbReference type="Gene3D" id="1.10.10.1150">
    <property type="entry name" value="Coenzyme PQQ synthesis protein D (PqqD)"/>
    <property type="match status" value="1"/>
</dbReference>
<accession>A0A5C7Y857</accession>
<dbReference type="InterPro" id="IPR041881">
    <property type="entry name" value="PqqD_sf"/>
</dbReference>
<proteinExistence type="predicted"/>
<reference evidence="2 3" key="1">
    <citation type="submission" date="2018-09" db="EMBL/GenBank/DDBJ databases">
        <title>Metagenome Assembled Genomes from an Advanced Water Purification Facility.</title>
        <authorList>
            <person name="Stamps B.W."/>
            <person name="Spear J.R."/>
        </authorList>
    </citation>
    <scope>NUCLEOTIDE SEQUENCE [LARGE SCALE GENOMIC DNA]</scope>
    <source>
        <strain evidence="2">Bin_29_2</strain>
    </source>
</reference>
<dbReference type="InterPro" id="IPR053521">
    <property type="entry name" value="McjB-like"/>
</dbReference>
<name>A0A5C7Y857_9MYCO</name>
<dbReference type="InterPro" id="IPR032708">
    <property type="entry name" value="McjB_C"/>
</dbReference>
<feature type="domain" description="Microcin J25-processing protein McjB C-terminal" evidence="1">
    <location>
        <begin position="133"/>
        <end position="231"/>
    </location>
</feature>
<gene>
    <name evidence="2" type="ORF">E6Q54_07465</name>
</gene>
<comment type="caution">
    <text evidence="2">The sequence shown here is derived from an EMBL/GenBank/DDBJ whole genome shotgun (WGS) entry which is preliminary data.</text>
</comment>
<evidence type="ECO:0000313" key="2">
    <source>
        <dbReference type="EMBL" id="TXI57752.1"/>
    </source>
</evidence>
<protein>
    <submittedName>
        <fullName evidence="2">Lasso peptide biosynthesis B2 protein</fullName>
    </submittedName>
</protein>
<dbReference type="EMBL" id="SSGD01000034">
    <property type="protein sequence ID" value="TXI57752.1"/>
    <property type="molecule type" value="Genomic_DNA"/>
</dbReference>
<dbReference type="NCBIfam" id="NF033537">
    <property type="entry name" value="lasso_biosyn_B2"/>
    <property type="match status" value="1"/>
</dbReference>
<dbReference type="Proteomes" id="UP000321797">
    <property type="component" value="Unassembled WGS sequence"/>
</dbReference>
<dbReference type="Pfam" id="PF13471">
    <property type="entry name" value="Transglut_core3"/>
    <property type="match status" value="1"/>
</dbReference>
<dbReference type="InterPro" id="IPR008792">
    <property type="entry name" value="PQQD"/>
</dbReference>
<organism evidence="2 3">
    <name type="scientific">Mycolicibacter arupensis</name>
    <dbReference type="NCBI Taxonomy" id="342002"/>
    <lineage>
        <taxon>Bacteria</taxon>
        <taxon>Bacillati</taxon>
        <taxon>Actinomycetota</taxon>
        <taxon>Actinomycetes</taxon>
        <taxon>Mycobacteriales</taxon>
        <taxon>Mycobacteriaceae</taxon>
        <taxon>Mycolicibacter</taxon>
    </lineage>
</organism>
<evidence type="ECO:0000313" key="3">
    <source>
        <dbReference type="Proteomes" id="UP000321797"/>
    </source>
</evidence>
<sequence>MPNPGPSAPPQLAPAPTLRCAQVADRLVLLDLSTGVYDVVDEIGTAMWAQLTRPPKQRDIAALADNYGVPAATVAADTADFAASQLAAGRLVRAPQPATPHAGVRARRRRPTIMRALTERAAADRDLRKGFASAYHKRTQPVADPTEPRTDVQLATARFFTAEGLYPARQAPLDCLPRSLALTSFLRAAGWPAQHVIGVALYPFEAHAWVELDGVALKESASVLHRFTVIQRA</sequence>
<dbReference type="AlphaFoldDB" id="A0A5C7Y857"/>
<dbReference type="RefSeq" id="WP_131701180.1">
    <property type="nucleotide sequence ID" value="NZ_JACKUJ010000043.1"/>
</dbReference>
<evidence type="ECO:0000259" key="1">
    <source>
        <dbReference type="Pfam" id="PF13471"/>
    </source>
</evidence>